<dbReference type="Proteomes" id="UP000781932">
    <property type="component" value="Unassembled WGS sequence"/>
</dbReference>
<keyword evidence="4 12" id="KW-0812">Transmembrane</keyword>
<keyword evidence="6" id="KW-0256">Endoplasmic reticulum</keyword>
<evidence type="ECO:0000256" key="8">
    <source>
        <dbReference type="ARBA" id="ARBA00023134"/>
    </source>
</evidence>
<dbReference type="GO" id="GO:0005525">
    <property type="term" value="F:GTP binding"/>
    <property type="evidence" value="ECO:0007669"/>
    <property type="project" value="UniProtKB-KW"/>
</dbReference>
<dbReference type="InterPro" id="IPR019009">
    <property type="entry name" value="SRP_receptor_beta_su"/>
</dbReference>
<accession>A0A9P6I5G4</accession>
<comment type="caution">
    <text evidence="13">The sequence shown here is derived from an EMBL/GenBank/DDBJ whole genome shotgun (WGS) entry which is preliminary data.</text>
</comment>
<dbReference type="GeneID" id="62163022"/>
<dbReference type="AlphaFoldDB" id="A0A9P6I5G4"/>
<keyword evidence="8" id="KW-0342">GTP-binding</keyword>
<keyword evidence="9 12" id="KW-0472">Membrane</keyword>
<gene>
    <name evidence="13" type="ORF">CkaCkLH20_07231</name>
</gene>
<keyword evidence="10 13" id="KW-0675">Receptor</keyword>
<dbReference type="GO" id="GO:0005789">
    <property type="term" value="C:endoplasmic reticulum membrane"/>
    <property type="evidence" value="ECO:0007669"/>
    <property type="project" value="UniProtKB-SubCell"/>
</dbReference>
<dbReference type="Gene3D" id="3.40.50.300">
    <property type="entry name" value="P-loop containing nucleotide triphosphate hydrolases"/>
    <property type="match status" value="1"/>
</dbReference>
<dbReference type="InterPro" id="IPR027417">
    <property type="entry name" value="P-loop_NTPase"/>
</dbReference>
<organism evidence="13 14">
    <name type="scientific">Colletotrichum karsti</name>
    <dbReference type="NCBI Taxonomy" id="1095194"/>
    <lineage>
        <taxon>Eukaryota</taxon>
        <taxon>Fungi</taxon>
        <taxon>Dikarya</taxon>
        <taxon>Ascomycota</taxon>
        <taxon>Pezizomycotina</taxon>
        <taxon>Sordariomycetes</taxon>
        <taxon>Hypocreomycetidae</taxon>
        <taxon>Glomerellales</taxon>
        <taxon>Glomerellaceae</taxon>
        <taxon>Colletotrichum</taxon>
        <taxon>Colletotrichum boninense species complex</taxon>
    </lineage>
</organism>
<feature type="compositionally biased region" description="Basic and acidic residues" evidence="11">
    <location>
        <begin position="92"/>
        <end position="106"/>
    </location>
</feature>
<reference evidence="13" key="2">
    <citation type="submission" date="2020-11" db="EMBL/GenBank/DDBJ databases">
        <title>Whole genome sequencing of Colletotrichum sp.</title>
        <authorList>
            <person name="Li H."/>
        </authorList>
    </citation>
    <scope>NUCLEOTIDE SEQUENCE</scope>
    <source>
        <strain evidence="13">CkLH20</strain>
    </source>
</reference>
<evidence type="ECO:0000313" key="13">
    <source>
        <dbReference type="EMBL" id="KAF9875411.1"/>
    </source>
</evidence>
<evidence type="ECO:0000256" key="11">
    <source>
        <dbReference type="SAM" id="MobiDB-lite"/>
    </source>
</evidence>
<feature type="region of interest" description="Disordered" evidence="11">
    <location>
        <begin position="74"/>
        <end position="107"/>
    </location>
</feature>
<name>A0A9P6I5G4_9PEZI</name>
<dbReference type="EMBL" id="JAATWM020000022">
    <property type="protein sequence ID" value="KAF9875411.1"/>
    <property type="molecule type" value="Genomic_DNA"/>
</dbReference>
<sequence length="295" mass="31668">MSSNTGSFTEFFEHIMTPSAPVILIGVAIVLLFPVLLHFILVKSTPYTTLPSVLLLGPSGAGKTALLTLLERGDSPAATHTSQRPKTVELTASRDSKTKHSFRNQEDTSGTHTKFLLVDTPGHGKLRNFAFGKLANSSSEKSKLKSIVFMVDAAAISENEVLAPTAGYLYDVLLGLQKRASSSKSSKPPAPIPVLVAANKIDLFTALPGALVKTSLEAEITRIRASRSKGLLDSGVGIDDIGSEEHDDWLGAYGTEKFTFDQLREFDVEVDVVAGNVTGSGPGADKWWSWIAERI</sequence>
<evidence type="ECO:0000256" key="4">
    <source>
        <dbReference type="ARBA" id="ARBA00022692"/>
    </source>
</evidence>
<evidence type="ECO:0000256" key="1">
    <source>
        <dbReference type="ARBA" id="ARBA00004389"/>
    </source>
</evidence>
<dbReference type="RefSeq" id="XP_038744872.1">
    <property type="nucleotide sequence ID" value="XM_038889948.1"/>
</dbReference>
<evidence type="ECO:0000256" key="7">
    <source>
        <dbReference type="ARBA" id="ARBA00022989"/>
    </source>
</evidence>
<evidence type="ECO:0000313" key="14">
    <source>
        <dbReference type="Proteomes" id="UP000781932"/>
    </source>
</evidence>
<dbReference type="CDD" id="cd04105">
    <property type="entry name" value="SR_beta"/>
    <property type="match status" value="1"/>
</dbReference>
<evidence type="ECO:0000256" key="5">
    <source>
        <dbReference type="ARBA" id="ARBA00022741"/>
    </source>
</evidence>
<keyword evidence="7 12" id="KW-1133">Transmembrane helix</keyword>
<keyword evidence="14" id="KW-1185">Reference proteome</keyword>
<evidence type="ECO:0000256" key="3">
    <source>
        <dbReference type="ARBA" id="ARBA00020256"/>
    </source>
</evidence>
<evidence type="ECO:0000256" key="10">
    <source>
        <dbReference type="ARBA" id="ARBA00023170"/>
    </source>
</evidence>
<evidence type="ECO:0000256" key="2">
    <source>
        <dbReference type="ARBA" id="ARBA00005619"/>
    </source>
</evidence>
<proteinExistence type="inferred from homology"/>
<comment type="similarity">
    <text evidence="2">Belongs to the SRP receptor beta subunit family.</text>
</comment>
<dbReference type="Pfam" id="PF09439">
    <property type="entry name" value="SRPRB"/>
    <property type="match status" value="1"/>
</dbReference>
<dbReference type="OrthoDB" id="41266at2759"/>
<feature type="transmembrane region" description="Helical" evidence="12">
    <location>
        <begin position="20"/>
        <end position="42"/>
    </location>
</feature>
<evidence type="ECO:0000256" key="9">
    <source>
        <dbReference type="ARBA" id="ARBA00023136"/>
    </source>
</evidence>
<reference evidence="13" key="1">
    <citation type="submission" date="2020-03" db="EMBL/GenBank/DDBJ databases">
        <authorList>
            <person name="He L."/>
        </authorList>
    </citation>
    <scope>NUCLEOTIDE SEQUENCE</scope>
    <source>
        <strain evidence="13">CkLH20</strain>
    </source>
</reference>
<protein>
    <recommendedName>
        <fullName evidence="3">Signal recognition particle receptor subunit beta</fullName>
    </recommendedName>
</protein>
<keyword evidence="5" id="KW-0547">Nucleotide-binding</keyword>
<evidence type="ECO:0000256" key="6">
    <source>
        <dbReference type="ARBA" id="ARBA00022824"/>
    </source>
</evidence>
<dbReference type="SUPFAM" id="SSF52540">
    <property type="entry name" value="P-loop containing nucleoside triphosphate hydrolases"/>
    <property type="match status" value="1"/>
</dbReference>
<comment type="subcellular location">
    <subcellularLocation>
        <location evidence="1">Endoplasmic reticulum membrane</location>
        <topology evidence="1">Single-pass membrane protein</topology>
    </subcellularLocation>
</comment>
<evidence type="ECO:0000256" key="12">
    <source>
        <dbReference type="SAM" id="Phobius"/>
    </source>
</evidence>